<keyword evidence="1" id="KW-1133">Transmembrane helix</keyword>
<accession>A0A1X1YV08</accession>
<keyword evidence="3" id="KW-1185">Reference proteome</keyword>
<dbReference type="Proteomes" id="UP000193108">
    <property type="component" value="Unassembled WGS sequence"/>
</dbReference>
<gene>
    <name evidence="2" type="ORF">AWC18_20490</name>
</gene>
<reference evidence="2 3" key="1">
    <citation type="submission" date="2016-01" db="EMBL/GenBank/DDBJ databases">
        <title>The new phylogeny of the genus Mycobacterium.</title>
        <authorList>
            <person name="Tarcisio F."/>
            <person name="Conor M."/>
            <person name="Antonella G."/>
            <person name="Elisabetta G."/>
            <person name="Giulia F.S."/>
            <person name="Sara T."/>
            <person name="Anna F."/>
            <person name="Clotilde B."/>
            <person name="Roberto B."/>
            <person name="Veronica D.S."/>
            <person name="Fabio R."/>
            <person name="Monica P."/>
            <person name="Olivier J."/>
            <person name="Enrico T."/>
            <person name="Nicola S."/>
        </authorList>
    </citation>
    <scope>NUCLEOTIDE SEQUENCE [LARGE SCALE GENOMIC DNA]</scope>
    <source>
        <strain evidence="2 3">DSM 44164</strain>
    </source>
</reference>
<evidence type="ECO:0000313" key="3">
    <source>
        <dbReference type="Proteomes" id="UP000193108"/>
    </source>
</evidence>
<feature type="transmembrane region" description="Helical" evidence="1">
    <location>
        <begin position="43"/>
        <end position="64"/>
    </location>
</feature>
<keyword evidence="1" id="KW-0472">Membrane</keyword>
<proteinExistence type="predicted"/>
<dbReference type="EMBL" id="LQPI01000090">
    <property type="protein sequence ID" value="ORW14874.1"/>
    <property type="molecule type" value="Genomic_DNA"/>
</dbReference>
<evidence type="ECO:0000256" key="1">
    <source>
        <dbReference type="SAM" id="Phobius"/>
    </source>
</evidence>
<protein>
    <submittedName>
        <fullName evidence="2">Uncharacterized protein</fullName>
    </submittedName>
</protein>
<keyword evidence="1" id="KW-0812">Transmembrane</keyword>
<sequence length="182" mass="19726">MTALGGDSSLMDIIGTLTGLNWIIPILDNPDYPWFPFVISLEAIGELFFVIPVTLAIGAPLILITEGFEGFQDAFSGILGSAFDGVKFMFDELVDWYSTRNWFTGQLLDPGTSEAMLSGWEDLFQLFTTGDLDNVVAPLDIADVVPPLEFDEAVTVEPVDPGLPLDGLDAVLTFFGLGDLID</sequence>
<evidence type="ECO:0000313" key="2">
    <source>
        <dbReference type="EMBL" id="ORW14874.1"/>
    </source>
</evidence>
<name>A0A1X1YV08_MYCNO</name>
<organism evidence="2 3">
    <name type="scientific">Mycolicibacter nonchromogenicus</name>
    <name type="common">Mycobacterium nonchromogenicum</name>
    <dbReference type="NCBI Taxonomy" id="1782"/>
    <lineage>
        <taxon>Bacteria</taxon>
        <taxon>Bacillati</taxon>
        <taxon>Actinomycetota</taxon>
        <taxon>Actinomycetes</taxon>
        <taxon>Mycobacteriales</taxon>
        <taxon>Mycobacteriaceae</taxon>
        <taxon>Mycolicibacter</taxon>
    </lineage>
</organism>
<comment type="caution">
    <text evidence="2">The sequence shown here is derived from an EMBL/GenBank/DDBJ whole genome shotgun (WGS) entry which is preliminary data.</text>
</comment>
<dbReference type="AlphaFoldDB" id="A0A1X1YV08"/>